<proteinExistence type="predicted"/>
<dbReference type="OrthoDB" id="9803913at2"/>
<dbReference type="EC" id="2.7.7.7" evidence="1"/>
<evidence type="ECO:0000256" key="4">
    <source>
        <dbReference type="ARBA" id="ARBA00049244"/>
    </source>
</evidence>
<dbReference type="GO" id="GO:0045004">
    <property type="term" value="P:DNA replication proofreading"/>
    <property type="evidence" value="ECO:0007669"/>
    <property type="project" value="TreeGrafter"/>
</dbReference>
<dbReference type="SMART" id="SM00479">
    <property type="entry name" value="EXOIII"/>
    <property type="match status" value="1"/>
</dbReference>
<dbReference type="Proteomes" id="UP000463961">
    <property type="component" value="Chromosome"/>
</dbReference>
<dbReference type="AlphaFoldDB" id="A0A679HRI5"/>
<dbReference type="InterPro" id="IPR006054">
    <property type="entry name" value="DnaQ"/>
</dbReference>
<dbReference type="NCBIfam" id="TIGR00573">
    <property type="entry name" value="dnaq"/>
    <property type="match status" value="1"/>
</dbReference>
<dbReference type="Pfam" id="PF00929">
    <property type="entry name" value="RNase_T"/>
    <property type="match status" value="1"/>
</dbReference>
<keyword evidence="7" id="KW-1185">Reference proteome</keyword>
<dbReference type="GO" id="GO:0003677">
    <property type="term" value="F:DNA binding"/>
    <property type="evidence" value="ECO:0007669"/>
    <property type="project" value="InterPro"/>
</dbReference>
<dbReference type="InterPro" id="IPR012337">
    <property type="entry name" value="RNaseH-like_sf"/>
</dbReference>
<dbReference type="FunFam" id="3.30.420.10:FF:000045">
    <property type="entry name" value="3'-5' exonuclease DinG"/>
    <property type="match status" value="1"/>
</dbReference>
<accession>A0A679HRI5</accession>
<dbReference type="Gene3D" id="3.30.450.20">
    <property type="entry name" value="PAS domain"/>
    <property type="match status" value="1"/>
</dbReference>
<dbReference type="SUPFAM" id="SSF53098">
    <property type="entry name" value="Ribonuclease H-like"/>
    <property type="match status" value="1"/>
</dbReference>
<dbReference type="RefSeq" id="WP_162050349.1">
    <property type="nucleotide sequence ID" value="NZ_AP019011.1"/>
</dbReference>
<dbReference type="PANTHER" id="PTHR30231:SF41">
    <property type="entry name" value="DNA POLYMERASE III SUBUNIT EPSILON"/>
    <property type="match status" value="1"/>
</dbReference>
<feature type="domain" description="Exonuclease" evidence="5">
    <location>
        <begin position="538"/>
        <end position="706"/>
    </location>
</feature>
<protein>
    <recommendedName>
        <fullName evidence="1">DNA-directed DNA polymerase</fullName>
        <ecNumber evidence="1">2.7.7.7</ecNumber>
    </recommendedName>
</protein>
<comment type="catalytic activity">
    <reaction evidence="4">
        <text>DNA(n) + a 2'-deoxyribonucleoside 5'-triphosphate = DNA(n+1) + diphosphate</text>
        <dbReference type="Rhea" id="RHEA:22508"/>
        <dbReference type="Rhea" id="RHEA-COMP:17339"/>
        <dbReference type="Rhea" id="RHEA-COMP:17340"/>
        <dbReference type="ChEBI" id="CHEBI:33019"/>
        <dbReference type="ChEBI" id="CHEBI:61560"/>
        <dbReference type="ChEBI" id="CHEBI:173112"/>
        <dbReference type="EC" id="2.7.7.7"/>
    </reaction>
</comment>
<dbReference type="GO" id="GO:0008408">
    <property type="term" value="F:3'-5' exonuclease activity"/>
    <property type="evidence" value="ECO:0007669"/>
    <property type="project" value="TreeGrafter"/>
</dbReference>
<evidence type="ECO:0000259" key="5">
    <source>
        <dbReference type="SMART" id="SM00479"/>
    </source>
</evidence>
<evidence type="ECO:0000313" key="6">
    <source>
        <dbReference type="EMBL" id="BBU68910.1"/>
    </source>
</evidence>
<dbReference type="InterPro" id="IPR036397">
    <property type="entry name" value="RNaseH_sf"/>
</dbReference>
<dbReference type="Gene3D" id="3.30.420.10">
    <property type="entry name" value="Ribonuclease H-like superfamily/Ribonuclease H"/>
    <property type="match status" value="1"/>
</dbReference>
<evidence type="ECO:0000256" key="1">
    <source>
        <dbReference type="ARBA" id="ARBA00012417"/>
    </source>
</evidence>
<dbReference type="GO" id="GO:0003887">
    <property type="term" value="F:DNA-directed DNA polymerase activity"/>
    <property type="evidence" value="ECO:0007669"/>
    <property type="project" value="UniProtKB-EC"/>
</dbReference>
<evidence type="ECO:0000256" key="3">
    <source>
        <dbReference type="ARBA" id="ARBA00026073"/>
    </source>
</evidence>
<gene>
    <name evidence="6" type="ORF">ICHIAU1_11930</name>
</gene>
<evidence type="ECO:0000313" key="7">
    <source>
        <dbReference type="Proteomes" id="UP000463961"/>
    </source>
</evidence>
<reference evidence="7" key="1">
    <citation type="submission" date="2020-01" db="EMBL/GenBank/DDBJ databases">
        <title>Phosphoaccumulans saitamaens gen. nov., sp. nov., a polyphosphate accumulating bacterium isolated from surface river water.</title>
        <authorList>
            <person name="Watanabe K."/>
            <person name="Suda W."/>
        </authorList>
    </citation>
    <scope>NUCLEOTIDE SEQUENCE [LARGE SCALE GENOMIC DNA]</scope>
    <source>
        <strain evidence="7">ICHIAU1</strain>
    </source>
</reference>
<organism evidence="6 7">
    <name type="scientific">Fluviibacter phosphoraccumulans</name>
    <dbReference type="NCBI Taxonomy" id="1751046"/>
    <lineage>
        <taxon>Bacteria</taxon>
        <taxon>Pseudomonadati</taxon>
        <taxon>Pseudomonadota</taxon>
        <taxon>Betaproteobacteria</taxon>
        <taxon>Rhodocyclales</taxon>
        <taxon>Fluviibacteraceae</taxon>
        <taxon>Fluviibacter</taxon>
    </lineage>
</organism>
<name>A0A679HRI5_9RHOO</name>
<dbReference type="CDD" id="cd06127">
    <property type="entry name" value="DEDDh"/>
    <property type="match status" value="1"/>
</dbReference>
<dbReference type="EMBL" id="AP022345">
    <property type="protein sequence ID" value="BBU68910.1"/>
    <property type="molecule type" value="Genomic_DNA"/>
</dbReference>
<dbReference type="PANTHER" id="PTHR30231">
    <property type="entry name" value="DNA POLYMERASE III SUBUNIT EPSILON"/>
    <property type="match status" value="1"/>
</dbReference>
<comment type="function">
    <text evidence="2">DNA polymerase III is a complex, multichain enzyme responsible for most of the replicative synthesis in bacteria. The epsilon subunit contain the editing function and is a proofreading 3'-5' exonuclease.</text>
</comment>
<dbReference type="InterPro" id="IPR013520">
    <property type="entry name" value="Ribonucl_H"/>
</dbReference>
<comment type="subunit">
    <text evidence="3">DNA polymerase III contains a core (composed of alpha, epsilon and theta chains) that associates with a tau subunit. This core dimerizes to form the POLIII' complex. PolIII' associates with the gamma complex (composed of gamma, delta, delta', psi and chi chains) and with the beta chain to form the complete DNA polymerase III complex.</text>
</comment>
<evidence type="ECO:0000256" key="2">
    <source>
        <dbReference type="ARBA" id="ARBA00025483"/>
    </source>
</evidence>
<sequence>MFLRDLTAKWRFVLAVGVLGLLMTGPFLLTSLLIWLGASPGMREVLVEHLLPQVPLGGMLTATGFVLGLVLIRRLFNRYVTGMAAMVEELRLMLGSNRSFRITEEGPPELRELVRAINDLATQRDAYIDDVESQVAKAKANVEEEKNRLAALMSELAQAVVVSNLDGRILLYNNRARFMFESLAKGPTSVSSGALIGLGRSITSILETSQVDYARETIRIQLERGNRHPVANFVTTTDNGQLIRVQIAPVLRHRSEASAQQVASGYILLIENITRVLEQESLRDEVLGELTEGSRASLGTLRAAVEMLADHPDMGAEDRDRFVGVLASEVTRMSQRLDDTLTSLSDTLRQHWPLDDMLAADVIEAAGRRIHERLKLPVDVNTMTEVPLWIRADSFSLVSALTFLATRIEEAGEVRSFALKLDSDDRFVHIDLVWTGLSMSTETVLTWEIEPMRQDHGVNPPTLREVLDRHAGEIWYQRQRTTTQASIRLLLPRATPEQDASSLAARNESADRPEYYDFDLFDRPMGQVDLDQPLSELVYTVFDTETTGLEPANGDEIIQIGALRIVNGRLLHQEHFDQLVDPRCHLKAASIAIHGITDSMLLGQPTIDLVLPAFHDFCADTVLVGHNVAFDMRFLELKEATLGVRFDQPVLDTLLLSAVAHPNQQSHSLEAIMQRLGIQMEQRHNALADATATAQVFMRILPALAEQGVVTLRQALAASQKTYFAQVKY</sequence>
<dbReference type="GO" id="GO:0005829">
    <property type="term" value="C:cytosol"/>
    <property type="evidence" value="ECO:0007669"/>
    <property type="project" value="TreeGrafter"/>
</dbReference>